<dbReference type="Pfam" id="PF13683">
    <property type="entry name" value="rve_3"/>
    <property type="match status" value="1"/>
</dbReference>
<accession>A0A7X0SS74</accession>
<dbReference type="GO" id="GO:0003676">
    <property type="term" value="F:nucleic acid binding"/>
    <property type="evidence" value="ECO:0007669"/>
    <property type="project" value="InterPro"/>
</dbReference>
<dbReference type="InterPro" id="IPR001584">
    <property type="entry name" value="Integrase_cat-core"/>
</dbReference>
<comment type="function">
    <text evidence="1">Involved in the transposition of the insertion sequence.</text>
</comment>
<dbReference type="InterPro" id="IPR048020">
    <property type="entry name" value="Transpos_IS3"/>
</dbReference>
<dbReference type="RefSeq" id="WP_185132796.1">
    <property type="nucleotide sequence ID" value="NZ_JACJVO010000042.1"/>
</dbReference>
<dbReference type="PANTHER" id="PTHR46889:SF5">
    <property type="entry name" value="INTEGRASE PROTEIN"/>
    <property type="match status" value="1"/>
</dbReference>
<evidence type="ECO:0000313" key="5">
    <source>
        <dbReference type="Proteomes" id="UP000564644"/>
    </source>
</evidence>
<dbReference type="SUPFAM" id="SSF53098">
    <property type="entry name" value="Ribonuclease H-like"/>
    <property type="match status" value="1"/>
</dbReference>
<proteinExistence type="predicted"/>
<sequence>MWIARRYPVRTVLRICGVPRSTYYYSLSHPKKSRSGGSRPIPGFSMHRDGHKVSDGKIKGYIRRLLQGEASAYGYRKLTTCLRRTYGLIINKKKVYRLCKELNLLRPQRDVRNRVPRILANNREVTGPNQLWQVDIKYGYIAGTRRHFFLASAIDVYDRAIVGHYIGKVCKTENITQMLNQAMLKREVFAEQHQLVIRTDNGPQFCSKAFHTFCTTLNETKPIQHERIPVCAPNKNAYIESFHSVLERECYQRHVFETFEQAALTVNRYISFYNERRYHGSLQDFSPSEYLKKYRNGEIEARKIAL</sequence>
<protein>
    <submittedName>
        <fullName evidence="4">IS3 family transposase</fullName>
    </submittedName>
</protein>
<dbReference type="AlphaFoldDB" id="A0A7X0SS74"/>
<evidence type="ECO:0000256" key="2">
    <source>
        <dbReference type="SAM" id="MobiDB-lite"/>
    </source>
</evidence>
<dbReference type="InterPro" id="IPR025948">
    <property type="entry name" value="HTH-like_dom"/>
</dbReference>
<dbReference type="InterPro" id="IPR036397">
    <property type="entry name" value="RNaseH_sf"/>
</dbReference>
<dbReference type="PROSITE" id="PS50994">
    <property type="entry name" value="INTEGRASE"/>
    <property type="match status" value="1"/>
</dbReference>
<dbReference type="Proteomes" id="UP000564644">
    <property type="component" value="Unassembled WGS sequence"/>
</dbReference>
<dbReference type="InterPro" id="IPR012337">
    <property type="entry name" value="RNaseH-like_sf"/>
</dbReference>
<name>A0A7X0SS74_9BACL</name>
<comment type="caution">
    <text evidence="4">The sequence shown here is derived from an EMBL/GenBank/DDBJ whole genome shotgun (WGS) entry which is preliminary data.</text>
</comment>
<dbReference type="InterPro" id="IPR050900">
    <property type="entry name" value="Transposase_IS3/IS150/IS904"/>
</dbReference>
<feature type="domain" description="Integrase catalytic" evidence="3">
    <location>
        <begin position="124"/>
        <end position="295"/>
    </location>
</feature>
<dbReference type="Pfam" id="PF13276">
    <property type="entry name" value="HTH_21"/>
    <property type="match status" value="1"/>
</dbReference>
<evidence type="ECO:0000259" key="3">
    <source>
        <dbReference type="PROSITE" id="PS50994"/>
    </source>
</evidence>
<evidence type="ECO:0000313" key="4">
    <source>
        <dbReference type="EMBL" id="MBB6735147.1"/>
    </source>
</evidence>
<dbReference type="NCBIfam" id="NF033516">
    <property type="entry name" value="transpos_IS3"/>
    <property type="match status" value="1"/>
</dbReference>
<evidence type="ECO:0000256" key="1">
    <source>
        <dbReference type="ARBA" id="ARBA00002286"/>
    </source>
</evidence>
<dbReference type="Gene3D" id="3.30.420.10">
    <property type="entry name" value="Ribonuclease H-like superfamily/Ribonuclease H"/>
    <property type="match status" value="1"/>
</dbReference>
<dbReference type="GO" id="GO:0015074">
    <property type="term" value="P:DNA integration"/>
    <property type="evidence" value="ECO:0007669"/>
    <property type="project" value="InterPro"/>
</dbReference>
<feature type="region of interest" description="Disordered" evidence="2">
    <location>
        <begin position="29"/>
        <end position="49"/>
    </location>
</feature>
<organism evidence="4 5">
    <name type="scientific">Cohnella zeiphila</name>
    <dbReference type="NCBI Taxonomy" id="2761120"/>
    <lineage>
        <taxon>Bacteria</taxon>
        <taxon>Bacillati</taxon>
        <taxon>Bacillota</taxon>
        <taxon>Bacilli</taxon>
        <taxon>Bacillales</taxon>
        <taxon>Paenibacillaceae</taxon>
        <taxon>Cohnella</taxon>
    </lineage>
</organism>
<keyword evidence="5" id="KW-1185">Reference proteome</keyword>
<dbReference type="EMBL" id="JACJVO010000042">
    <property type="protein sequence ID" value="MBB6735147.1"/>
    <property type="molecule type" value="Genomic_DNA"/>
</dbReference>
<gene>
    <name evidence="4" type="ORF">H7C18_29965</name>
</gene>
<reference evidence="4 5" key="1">
    <citation type="submission" date="2020-08" db="EMBL/GenBank/DDBJ databases">
        <title>Cohnella phylogeny.</title>
        <authorList>
            <person name="Dunlap C."/>
        </authorList>
    </citation>
    <scope>NUCLEOTIDE SEQUENCE [LARGE SCALE GENOMIC DNA]</scope>
    <source>
        <strain evidence="4 5">CBP 2801</strain>
    </source>
</reference>
<dbReference type="Pfam" id="PF00665">
    <property type="entry name" value="rve"/>
    <property type="match status" value="1"/>
</dbReference>
<dbReference type="PANTHER" id="PTHR46889">
    <property type="entry name" value="TRANSPOSASE INSF FOR INSERTION SEQUENCE IS3B-RELATED"/>
    <property type="match status" value="1"/>
</dbReference>